<name>A0ABW4MU80_9BACI</name>
<dbReference type="Proteomes" id="UP001597227">
    <property type="component" value="Unassembled WGS sequence"/>
</dbReference>
<keyword evidence="3" id="KW-1185">Reference proteome</keyword>
<evidence type="ECO:0000313" key="2">
    <source>
        <dbReference type="EMBL" id="MFD1781048.1"/>
    </source>
</evidence>
<evidence type="ECO:0000313" key="3">
    <source>
        <dbReference type="Proteomes" id="UP001597227"/>
    </source>
</evidence>
<evidence type="ECO:0000259" key="1">
    <source>
        <dbReference type="Pfam" id="PF02899"/>
    </source>
</evidence>
<dbReference type="RefSeq" id="WP_388040978.1">
    <property type="nucleotide sequence ID" value="NZ_JBHUEK010000030.1"/>
</dbReference>
<dbReference type="SUPFAM" id="SSF103642">
    <property type="entry name" value="Sec-C motif"/>
    <property type="match status" value="1"/>
</dbReference>
<dbReference type="InterPro" id="IPR004027">
    <property type="entry name" value="SEC_C_motif"/>
</dbReference>
<comment type="caution">
    <text evidence="2">The sequence shown here is derived from an EMBL/GenBank/DDBJ whole genome shotgun (WGS) entry which is preliminary data.</text>
</comment>
<dbReference type="Pfam" id="PF02899">
    <property type="entry name" value="Phage_int_SAM_1"/>
    <property type="match status" value="1"/>
</dbReference>
<dbReference type="InterPro" id="IPR004107">
    <property type="entry name" value="Integrase_SAM-like_N"/>
</dbReference>
<reference evidence="3" key="1">
    <citation type="journal article" date="2019" name="Int. J. Syst. Evol. Microbiol.">
        <title>The Global Catalogue of Microorganisms (GCM) 10K type strain sequencing project: providing services to taxonomists for standard genome sequencing and annotation.</title>
        <authorList>
            <consortium name="The Broad Institute Genomics Platform"/>
            <consortium name="The Broad Institute Genome Sequencing Center for Infectious Disease"/>
            <person name="Wu L."/>
            <person name="Ma J."/>
        </authorList>
    </citation>
    <scope>NUCLEOTIDE SEQUENCE [LARGE SCALE GENOMIC DNA]</scope>
    <source>
        <strain evidence="3">CCUG 15531</strain>
    </source>
</reference>
<proteinExistence type="predicted"/>
<gene>
    <name evidence="2" type="ORF">ACFSFW_20550</name>
</gene>
<accession>A0ABW4MU80</accession>
<protein>
    <submittedName>
        <fullName evidence="2">YecA family protein</fullName>
    </submittedName>
</protein>
<dbReference type="Pfam" id="PF02810">
    <property type="entry name" value="SEC-C"/>
    <property type="match status" value="1"/>
</dbReference>
<dbReference type="EMBL" id="JBHUEK010000030">
    <property type="protein sequence ID" value="MFD1781048.1"/>
    <property type="molecule type" value="Genomic_DNA"/>
</dbReference>
<feature type="domain" description="Integrase SAM-like N-terminal" evidence="1">
    <location>
        <begin position="506"/>
        <end position="582"/>
    </location>
</feature>
<sequence>MTVGRNDPCPCGSGKKYKKCCMKKSNVVQLREFKVEQFYQQKLRLVNQLSDFIYERVSNKLYYRLKSEFKERAKLKSDKDLGGLLDFWLYFFYRYENGMRGIEWFLMEKGQRLSEEEFVMARRWAELKPKLVQAIDKTKSQVVFLDFFTKEKFLVSAYHENIPFFTPWYSTLALLEPFEDEFYFNGVRTQASPNGFHKATILVQSLMKQTGLDYEQVFIEYYPELLVALRDERDEDLGEKELVQYNYKFLLNDKVVGENFLYNEECFMIDTWEDTYKKLIWLDNLHVFKDSELEGSLHIGEVLASIELKNTTLTFVSTNLSIVNLFLRKLQKARGAFQLVDDQEERITLPINAEVQQLSISLEKGVPEYFGIIAQNKWNLQIDEPIPMFDNLSLRQLVEKGKEDLAEVWLKQSEYTLYLLVYQQYGNVEITADFNTVRRELALEFSPFVTGGKQRQSKLLPVPNKEQRKTVILEQDIPIYENLGFTPKTVDNFYTKDLINFYKEKTDGMSESTKRKYQNSLYDIREVLERSTVKNWDECNFSFWYEFISNGIYKINDRVSKTKLKDMVSTLKALTKWLEKEKKFQHAKQIAALGMETEMIK</sequence>
<organism evidence="2 3">
    <name type="scientific">Fredinandcohnia salidurans</name>
    <dbReference type="NCBI Taxonomy" id="2595041"/>
    <lineage>
        <taxon>Bacteria</taxon>
        <taxon>Bacillati</taxon>
        <taxon>Bacillota</taxon>
        <taxon>Bacilli</taxon>
        <taxon>Bacillales</taxon>
        <taxon>Bacillaceae</taxon>
        <taxon>Fredinandcohnia</taxon>
    </lineage>
</organism>
<dbReference type="Gene3D" id="3.10.450.50">
    <property type="match status" value="1"/>
</dbReference>